<feature type="region of interest" description="Disordered" evidence="1">
    <location>
        <begin position="42"/>
        <end position="66"/>
    </location>
</feature>
<reference evidence="2" key="1">
    <citation type="submission" date="2009-11" db="EMBL/GenBank/DDBJ databases">
        <authorList>
            <consortium name="The Broad Institute Genome Sequencing Platform"/>
            <person name="Ward D."/>
            <person name="Feldgarden M."/>
            <person name="Earl A."/>
            <person name="Young S.K."/>
            <person name="Zeng Q."/>
            <person name="Koehrsen M."/>
            <person name="Alvarado L."/>
            <person name="Berlin A."/>
            <person name="Bochicchio J."/>
            <person name="Borenstein D."/>
            <person name="Chapman S.B."/>
            <person name="Chen Z."/>
            <person name="Engels R."/>
            <person name="Freedman E."/>
            <person name="Gellesch M."/>
            <person name="Goldberg J."/>
            <person name="Griggs A."/>
            <person name="Gujja S."/>
            <person name="Heilman E."/>
            <person name="Heiman D."/>
            <person name="Hepburn T."/>
            <person name="Howarth C."/>
            <person name="Jen D."/>
            <person name="Larson L."/>
            <person name="Lewis B."/>
            <person name="Mehta T."/>
            <person name="Park D."/>
            <person name="Pearson M."/>
            <person name="Roberts A."/>
            <person name="Saif S."/>
            <person name="Shea T."/>
            <person name="Shenoy N."/>
            <person name="Sisk P."/>
            <person name="Stolte C."/>
            <person name="Sykes S."/>
            <person name="Thomson T."/>
            <person name="Walk T."/>
            <person name="White J."/>
            <person name="Yandava C."/>
            <person name="Izard J."/>
            <person name="Baranova O.V."/>
            <person name="Blanton J.M."/>
            <person name="Tanner A.C."/>
            <person name="Dewhirst F.E."/>
            <person name="Haas B."/>
            <person name="Nusbaum C."/>
            <person name="Birren B."/>
        </authorList>
    </citation>
    <scope>NUCLEOTIDE SEQUENCE [LARGE SCALE GENOMIC DNA]</scope>
    <source>
        <strain evidence="2">1-1 BBBD Race 1</strain>
    </source>
</reference>
<dbReference type="Proteomes" id="UP000005240">
    <property type="component" value="Unassembled WGS sequence"/>
</dbReference>
<accession>A0A180H1F8</accession>
<name>A0A180H1F8_PUCT1</name>
<evidence type="ECO:0000256" key="1">
    <source>
        <dbReference type="SAM" id="MobiDB-lite"/>
    </source>
</evidence>
<organism evidence="2">
    <name type="scientific">Puccinia triticina (isolate 1-1 / race 1 (BBBD))</name>
    <name type="common">Brown leaf rust fungus</name>
    <dbReference type="NCBI Taxonomy" id="630390"/>
    <lineage>
        <taxon>Eukaryota</taxon>
        <taxon>Fungi</taxon>
        <taxon>Dikarya</taxon>
        <taxon>Basidiomycota</taxon>
        <taxon>Pucciniomycotina</taxon>
        <taxon>Pucciniomycetes</taxon>
        <taxon>Pucciniales</taxon>
        <taxon>Pucciniaceae</taxon>
        <taxon>Puccinia</taxon>
    </lineage>
</organism>
<proteinExistence type="predicted"/>
<feature type="compositionally biased region" description="Basic residues" evidence="1">
    <location>
        <begin position="46"/>
        <end position="59"/>
    </location>
</feature>
<dbReference type="AlphaFoldDB" id="A0A180H1F8"/>
<evidence type="ECO:0000313" key="2">
    <source>
        <dbReference type="EMBL" id="OAV98875.1"/>
    </source>
</evidence>
<keyword evidence="4" id="KW-1185">Reference proteome</keyword>
<protein>
    <submittedName>
        <fullName evidence="2 3">Uncharacterized protein</fullName>
    </submittedName>
</protein>
<evidence type="ECO:0000313" key="4">
    <source>
        <dbReference type="Proteomes" id="UP000005240"/>
    </source>
</evidence>
<gene>
    <name evidence="2" type="ORF">PTTG_25546</name>
</gene>
<dbReference type="VEuPathDB" id="FungiDB:PTTG_25546"/>
<reference evidence="3 4" key="3">
    <citation type="journal article" date="2017" name="G3 (Bethesda)">
        <title>Comparative analysis highlights variable genome content of wheat rusts and divergence of the mating loci.</title>
        <authorList>
            <person name="Cuomo C.A."/>
            <person name="Bakkeren G."/>
            <person name="Khalil H.B."/>
            <person name="Panwar V."/>
            <person name="Joly D."/>
            <person name="Linning R."/>
            <person name="Sakthikumar S."/>
            <person name="Song X."/>
            <person name="Adiconis X."/>
            <person name="Fan L."/>
            <person name="Goldberg J.M."/>
            <person name="Levin J.Z."/>
            <person name="Young S."/>
            <person name="Zeng Q."/>
            <person name="Anikster Y."/>
            <person name="Bruce M."/>
            <person name="Wang M."/>
            <person name="Yin C."/>
            <person name="McCallum B."/>
            <person name="Szabo L.J."/>
            <person name="Hulbert S."/>
            <person name="Chen X."/>
            <person name="Fellers J.P."/>
        </authorList>
    </citation>
    <scope>NUCLEOTIDE SEQUENCE</scope>
    <source>
        <strain evidence="4">Isolate 1-1 / race 1 (BBBD)</strain>
        <strain evidence="3">isolate 1-1 / race 1 (BBBD)</strain>
    </source>
</reference>
<reference evidence="3" key="4">
    <citation type="submission" date="2025-05" db="UniProtKB">
        <authorList>
            <consortium name="EnsemblFungi"/>
        </authorList>
    </citation>
    <scope>IDENTIFICATION</scope>
    <source>
        <strain evidence="3">isolate 1-1 / race 1 (BBBD)</strain>
    </source>
</reference>
<dbReference type="EnsemblFungi" id="PTTG_25546-t43_1">
    <property type="protein sequence ID" value="PTTG_25546-t43_1-p1"/>
    <property type="gene ID" value="PTTG_25546"/>
</dbReference>
<sequence length="117" mass="12843">MSPLAGEEPSSVRRHKVFYEEVSHLASQHTWYMLAGEMSAGEYLPRRKGTTRSPRRKPPRQSGAQFDWEESKILLGIFPHKSKKAQVGSPARVPLGRAPCSPPSSMQEGGLQGACPG</sequence>
<reference evidence="2" key="2">
    <citation type="submission" date="2016-05" db="EMBL/GenBank/DDBJ databases">
        <title>Comparative analysis highlights variable genome content of wheat rusts and divergence of the mating loci.</title>
        <authorList>
            <person name="Cuomo C.A."/>
            <person name="Bakkeren G."/>
            <person name="Szabo L."/>
            <person name="Khalil H."/>
            <person name="Joly D."/>
            <person name="Goldberg J."/>
            <person name="Young S."/>
            <person name="Zeng Q."/>
            <person name="Fellers J."/>
        </authorList>
    </citation>
    <scope>NUCLEOTIDE SEQUENCE [LARGE SCALE GENOMIC DNA]</scope>
    <source>
        <strain evidence="2">1-1 BBBD Race 1</strain>
    </source>
</reference>
<dbReference type="EMBL" id="ADAS02000005">
    <property type="protein sequence ID" value="OAV98875.1"/>
    <property type="molecule type" value="Genomic_DNA"/>
</dbReference>
<feature type="region of interest" description="Disordered" evidence="1">
    <location>
        <begin position="85"/>
        <end position="117"/>
    </location>
</feature>
<evidence type="ECO:0000313" key="3">
    <source>
        <dbReference type="EnsemblFungi" id="PTTG_25546-t43_1-p1"/>
    </source>
</evidence>